<dbReference type="InterPro" id="IPR053858">
    <property type="entry name" value="Arb2_dom"/>
</dbReference>
<dbReference type="GeneID" id="39584033"/>
<dbReference type="RefSeq" id="XP_028463219.1">
    <property type="nucleotide sequence ID" value="XM_028615556.1"/>
</dbReference>
<dbReference type="EMBL" id="ML119061">
    <property type="protein sequence ID" value="ROT35413.1"/>
    <property type="molecule type" value="Genomic_DNA"/>
</dbReference>
<dbReference type="Pfam" id="PF22749">
    <property type="entry name" value="Arb2"/>
    <property type="match status" value="1"/>
</dbReference>
<protein>
    <recommendedName>
        <fullName evidence="1">Arb2 domain-containing protein</fullName>
    </recommendedName>
</protein>
<dbReference type="InterPro" id="IPR048263">
    <property type="entry name" value="Arb2"/>
</dbReference>
<reference evidence="2 3" key="1">
    <citation type="journal article" date="2018" name="Mol. Ecol.">
        <title>The obligate alkalophilic soda-lake fungus Sodiomyces alkalinus has shifted to a protein diet.</title>
        <authorList>
            <person name="Grum-Grzhimaylo A.A."/>
            <person name="Falkoski D.L."/>
            <person name="van den Heuvel J."/>
            <person name="Valero-Jimenez C.A."/>
            <person name="Min B."/>
            <person name="Choi I.G."/>
            <person name="Lipzen A."/>
            <person name="Daum C.G."/>
            <person name="Aanen D.K."/>
            <person name="Tsang A."/>
            <person name="Henrissat B."/>
            <person name="Bilanenko E.N."/>
            <person name="de Vries R.P."/>
            <person name="van Kan J.A.L."/>
            <person name="Grigoriev I.V."/>
            <person name="Debets A.J.M."/>
        </authorList>
    </citation>
    <scope>NUCLEOTIDE SEQUENCE [LARGE SCALE GENOMIC DNA]</scope>
    <source>
        <strain evidence="2 3">F11</strain>
    </source>
</reference>
<accession>A0A3N2PLL4</accession>
<evidence type="ECO:0000313" key="3">
    <source>
        <dbReference type="Proteomes" id="UP000272025"/>
    </source>
</evidence>
<dbReference type="GO" id="GO:0031048">
    <property type="term" value="P:regulatory ncRNA-mediated heterochromatin formation"/>
    <property type="evidence" value="ECO:0007669"/>
    <property type="project" value="TreeGrafter"/>
</dbReference>
<evidence type="ECO:0000259" key="1">
    <source>
        <dbReference type="Pfam" id="PF22749"/>
    </source>
</evidence>
<sequence>MYRRLWSGLPKDPVYPSNLKDLGYFINEDDEIRSIADPDRYFHFFIDKNQRINYRQRFHFNQAIQNIVFHRLEKEGLEKVLLPLGTTDESQPHVPIFASQNLKEKSRVVVIFGEPHQNLGNLALRVANGRGGINKGTMVSVVRDLQAQQSSADDPRAPGVVLANVGGVFWWPEGRTALTLAAVADMPLASMAHTGRRITVANRIPGSETPENHMESILRQVLPALASSEACIDLIAIGDPSDMLVKLLDREEIWTQWGHRINTLSLLEVVLLPKEIRSEELKRFLEKRARRYVLSDDPLGTPIAGSAPDTFSSGENLYAECILIKARPFILGWLEEMARQG</sequence>
<dbReference type="STRING" id="1314773.A0A3N2PLL4"/>
<name>A0A3N2PLL4_SODAK</name>
<organism evidence="2 3">
    <name type="scientific">Sodiomyces alkalinus (strain CBS 110278 / VKM F-3762 / F11)</name>
    <name type="common">Alkaliphilic filamentous fungus</name>
    <dbReference type="NCBI Taxonomy" id="1314773"/>
    <lineage>
        <taxon>Eukaryota</taxon>
        <taxon>Fungi</taxon>
        <taxon>Dikarya</taxon>
        <taxon>Ascomycota</taxon>
        <taxon>Pezizomycotina</taxon>
        <taxon>Sordariomycetes</taxon>
        <taxon>Hypocreomycetidae</taxon>
        <taxon>Glomerellales</taxon>
        <taxon>Plectosphaerellaceae</taxon>
        <taxon>Sodiomyces</taxon>
    </lineage>
</organism>
<dbReference type="PANTHER" id="PTHR21357:SF4">
    <property type="entry name" value="FAM172 FAMILY PROTEIN HOMOLOG CG10038"/>
    <property type="match status" value="1"/>
</dbReference>
<evidence type="ECO:0000313" key="2">
    <source>
        <dbReference type="EMBL" id="ROT35413.1"/>
    </source>
</evidence>
<dbReference type="GO" id="GO:0005634">
    <property type="term" value="C:nucleus"/>
    <property type="evidence" value="ECO:0007669"/>
    <property type="project" value="TreeGrafter"/>
</dbReference>
<dbReference type="AlphaFoldDB" id="A0A3N2PLL4"/>
<gene>
    <name evidence="2" type="ORF">SODALDRAFT_65459</name>
</gene>
<dbReference type="GO" id="GO:0035197">
    <property type="term" value="F:siRNA binding"/>
    <property type="evidence" value="ECO:0007669"/>
    <property type="project" value="TreeGrafter"/>
</dbReference>
<feature type="domain" description="Arb2" evidence="1">
    <location>
        <begin position="15"/>
        <end position="299"/>
    </location>
</feature>
<dbReference type="PANTHER" id="PTHR21357">
    <property type="entry name" value="FAM172 FAMILY PROTEIN HOMOLOG CG10038"/>
    <property type="match status" value="1"/>
</dbReference>
<keyword evidence="3" id="KW-1185">Reference proteome</keyword>
<dbReference type="Proteomes" id="UP000272025">
    <property type="component" value="Unassembled WGS sequence"/>
</dbReference>
<proteinExistence type="predicted"/>
<dbReference type="OrthoDB" id="421951at2759"/>